<dbReference type="InterPro" id="IPR014729">
    <property type="entry name" value="Rossmann-like_a/b/a_fold"/>
</dbReference>
<evidence type="ECO:0000256" key="4">
    <source>
        <dbReference type="ARBA" id="ARBA00022679"/>
    </source>
</evidence>
<protein>
    <recommendedName>
        <fullName evidence="10">Probable nicotinate-nucleotide adenylyltransferase</fullName>
        <ecNumber evidence="10">2.7.7.18</ecNumber>
    </recommendedName>
    <alternativeName>
        <fullName evidence="10">Deamido-NAD(+) diphosphorylase</fullName>
    </alternativeName>
    <alternativeName>
        <fullName evidence="10">Deamido-NAD(+) pyrophosphorylase</fullName>
    </alternativeName>
    <alternativeName>
        <fullName evidence="10">Nicotinate mononucleotide adenylyltransferase</fullName>
        <shortName evidence="10">NaMN adenylyltransferase</shortName>
    </alternativeName>
</protein>
<keyword evidence="13" id="KW-1185">Reference proteome</keyword>
<keyword evidence="4 10" id="KW-0808">Transferase</keyword>
<evidence type="ECO:0000256" key="6">
    <source>
        <dbReference type="ARBA" id="ARBA00022741"/>
    </source>
</evidence>
<organism evidence="12 13">
    <name type="scientific">Peptostreptococcus porci</name>
    <dbReference type="NCBI Taxonomy" id="2652282"/>
    <lineage>
        <taxon>Bacteria</taxon>
        <taxon>Bacillati</taxon>
        <taxon>Bacillota</taxon>
        <taxon>Clostridia</taxon>
        <taxon>Peptostreptococcales</taxon>
        <taxon>Peptostreptococcaceae</taxon>
        <taxon>Peptostreptococcus</taxon>
    </lineage>
</organism>
<dbReference type="AlphaFoldDB" id="A0A6N7XHU6"/>
<keyword evidence="8 10" id="KW-0520">NAD</keyword>
<dbReference type="GO" id="GO:0004515">
    <property type="term" value="F:nicotinate-nucleotide adenylyltransferase activity"/>
    <property type="evidence" value="ECO:0007669"/>
    <property type="project" value="UniProtKB-UniRule"/>
</dbReference>
<dbReference type="HAMAP" id="MF_00244">
    <property type="entry name" value="NaMN_adenylyltr"/>
    <property type="match status" value="1"/>
</dbReference>
<gene>
    <name evidence="10" type="primary">nadD</name>
    <name evidence="12" type="ORF">FYJ71_09570</name>
</gene>
<dbReference type="Proteomes" id="UP000440713">
    <property type="component" value="Unassembled WGS sequence"/>
</dbReference>
<dbReference type="GO" id="GO:0009435">
    <property type="term" value="P:NAD+ biosynthetic process"/>
    <property type="evidence" value="ECO:0007669"/>
    <property type="project" value="UniProtKB-UniRule"/>
</dbReference>
<dbReference type="Pfam" id="PF01467">
    <property type="entry name" value="CTP_transf_like"/>
    <property type="match status" value="1"/>
</dbReference>
<keyword evidence="5 10" id="KW-0548">Nucleotidyltransferase</keyword>
<sequence>MNLQERLDLSYEKNCKKVESFIGSDRKMKLGIMGGTFNPIHNAHLATAEFIKDKYNLDKVVFIPTGDPPHKKIILDKFHRYNMVVLSAMKNDDFFVSDFEINKKEQSYTVDTLRYIVETYPNEELYFITGSDAINQIESWKDFRENFRLAKFIGAIRPGIGILETQENVERFRNDYCADVDLVYVPSLEISSTYIRSRVMTNKSIKYLVPSRVEEYIYEHGLYKRGVSCNE</sequence>
<comment type="function">
    <text evidence="1 10">Catalyzes the reversible adenylation of nicotinate mononucleotide (NaMN) to nicotinic acid adenine dinucleotide (NaAD).</text>
</comment>
<dbReference type="EMBL" id="VUNE01000005">
    <property type="protein sequence ID" value="MST63183.1"/>
    <property type="molecule type" value="Genomic_DNA"/>
</dbReference>
<dbReference type="NCBIfam" id="NF000840">
    <property type="entry name" value="PRK00071.1-3"/>
    <property type="match status" value="1"/>
</dbReference>
<dbReference type="EC" id="2.7.7.18" evidence="10"/>
<dbReference type="RefSeq" id="WP_154538647.1">
    <property type="nucleotide sequence ID" value="NZ_JAXFGK010000125.1"/>
</dbReference>
<evidence type="ECO:0000256" key="3">
    <source>
        <dbReference type="ARBA" id="ARBA00022642"/>
    </source>
</evidence>
<dbReference type="CDD" id="cd02165">
    <property type="entry name" value="NMNAT"/>
    <property type="match status" value="1"/>
</dbReference>
<evidence type="ECO:0000256" key="1">
    <source>
        <dbReference type="ARBA" id="ARBA00002324"/>
    </source>
</evidence>
<keyword evidence="7 10" id="KW-0067">ATP-binding</keyword>
<comment type="catalytic activity">
    <reaction evidence="9 10">
        <text>nicotinate beta-D-ribonucleotide + ATP + H(+) = deamido-NAD(+) + diphosphate</text>
        <dbReference type="Rhea" id="RHEA:22860"/>
        <dbReference type="ChEBI" id="CHEBI:15378"/>
        <dbReference type="ChEBI" id="CHEBI:30616"/>
        <dbReference type="ChEBI" id="CHEBI:33019"/>
        <dbReference type="ChEBI" id="CHEBI:57502"/>
        <dbReference type="ChEBI" id="CHEBI:58437"/>
        <dbReference type="EC" id="2.7.7.18"/>
    </reaction>
</comment>
<comment type="similarity">
    <text evidence="10">Belongs to the NadD family.</text>
</comment>
<dbReference type="Gene3D" id="3.40.50.620">
    <property type="entry name" value="HUPs"/>
    <property type="match status" value="1"/>
</dbReference>
<dbReference type="GO" id="GO:0005524">
    <property type="term" value="F:ATP binding"/>
    <property type="evidence" value="ECO:0007669"/>
    <property type="project" value="UniProtKB-KW"/>
</dbReference>
<dbReference type="UniPathway" id="UPA00253">
    <property type="reaction ID" value="UER00332"/>
</dbReference>
<dbReference type="NCBIfam" id="TIGR00125">
    <property type="entry name" value="cyt_tran_rel"/>
    <property type="match status" value="1"/>
</dbReference>
<dbReference type="InterPro" id="IPR005248">
    <property type="entry name" value="NadD/NMNAT"/>
</dbReference>
<comment type="pathway">
    <text evidence="2 10">Cofactor biosynthesis; NAD(+) biosynthesis; deamido-NAD(+) from nicotinate D-ribonucleotide: step 1/1.</text>
</comment>
<feature type="domain" description="Cytidyltransferase-like" evidence="11">
    <location>
        <begin position="32"/>
        <end position="198"/>
    </location>
</feature>
<reference evidence="12 13" key="1">
    <citation type="submission" date="2019-08" db="EMBL/GenBank/DDBJ databases">
        <title>In-depth cultivation of the pig gut microbiome towards novel bacterial diversity and tailored functional studies.</title>
        <authorList>
            <person name="Wylensek D."/>
            <person name="Hitch T.C.A."/>
            <person name="Clavel T."/>
        </authorList>
    </citation>
    <scope>NUCLEOTIDE SEQUENCE [LARGE SCALE GENOMIC DNA]</scope>
    <source>
        <strain evidence="12 13">WCA-SAB-591-4A-A</strain>
    </source>
</reference>
<dbReference type="PANTHER" id="PTHR39321">
    <property type="entry name" value="NICOTINATE-NUCLEOTIDE ADENYLYLTRANSFERASE-RELATED"/>
    <property type="match status" value="1"/>
</dbReference>
<evidence type="ECO:0000313" key="12">
    <source>
        <dbReference type="EMBL" id="MST63183.1"/>
    </source>
</evidence>
<evidence type="ECO:0000256" key="8">
    <source>
        <dbReference type="ARBA" id="ARBA00023027"/>
    </source>
</evidence>
<evidence type="ECO:0000256" key="9">
    <source>
        <dbReference type="ARBA" id="ARBA00048721"/>
    </source>
</evidence>
<evidence type="ECO:0000256" key="7">
    <source>
        <dbReference type="ARBA" id="ARBA00022840"/>
    </source>
</evidence>
<comment type="caution">
    <text evidence="12">The sequence shown here is derived from an EMBL/GenBank/DDBJ whole genome shotgun (WGS) entry which is preliminary data.</text>
</comment>
<dbReference type="InterPro" id="IPR004821">
    <property type="entry name" value="Cyt_trans-like"/>
</dbReference>
<name>A0A6N7XHU6_9FIRM</name>
<accession>A0A6N7XHU6</accession>
<keyword evidence="6 10" id="KW-0547">Nucleotide-binding</keyword>
<dbReference type="PANTHER" id="PTHR39321:SF3">
    <property type="entry name" value="PHOSPHOPANTETHEINE ADENYLYLTRANSFERASE"/>
    <property type="match status" value="1"/>
</dbReference>
<evidence type="ECO:0000256" key="2">
    <source>
        <dbReference type="ARBA" id="ARBA00005019"/>
    </source>
</evidence>
<evidence type="ECO:0000259" key="11">
    <source>
        <dbReference type="Pfam" id="PF01467"/>
    </source>
</evidence>
<evidence type="ECO:0000256" key="5">
    <source>
        <dbReference type="ARBA" id="ARBA00022695"/>
    </source>
</evidence>
<evidence type="ECO:0000313" key="13">
    <source>
        <dbReference type="Proteomes" id="UP000440713"/>
    </source>
</evidence>
<dbReference type="SUPFAM" id="SSF52374">
    <property type="entry name" value="Nucleotidylyl transferase"/>
    <property type="match status" value="1"/>
</dbReference>
<proteinExistence type="inferred from homology"/>
<keyword evidence="3 10" id="KW-0662">Pyridine nucleotide biosynthesis</keyword>
<dbReference type="NCBIfam" id="TIGR00482">
    <property type="entry name" value="nicotinate (nicotinamide) nucleotide adenylyltransferase"/>
    <property type="match status" value="1"/>
</dbReference>
<evidence type="ECO:0000256" key="10">
    <source>
        <dbReference type="HAMAP-Rule" id="MF_00244"/>
    </source>
</evidence>